<dbReference type="PANTHER" id="PTHR46040">
    <property type="entry name" value="HIGH MOBILITY GROUP PROTEIN 2"/>
    <property type="match status" value="1"/>
</dbReference>
<feature type="coiled-coil region" evidence="4">
    <location>
        <begin position="636"/>
        <end position="663"/>
    </location>
</feature>
<accession>A0A8J5N921</accession>
<evidence type="ECO:0000256" key="3">
    <source>
        <dbReference type="PROSITE-ProRule" id="PRU00267"/>
    </source>
</evidence>
<evidence type="ECO:0000256" key="1">
    <source>
        <dbReference type="ARBA" id="ARBA00023125"/>
    </source>
</evidence>
<feature type="compositionally biased region" description="Acidic residues" evidence="5">
    <location>
        <begin position="554"/>
        <end position="589"/>
    </location>
</feature>
<feature type="region of interest" description="Disordered" evidence="5">
    <location>
        <begin position="542"/>
        <end position="595"/>
    </location>
</feature>
<keyword evidence="1 3" id="KW-0238">DNA-binding</keyword>
<dbReference type="InterPro" id="IPR009071">
    <property type="entry name" value="HMG_box_dom"/>
</dbReference>
<keyword evidence="2 3" id="KW-0539">Nucleus</keyword>
<evidence type="ECO:0000256" key="4">
    <source>
        <dbReference type="SAM" id="Coils"/>
    </source>
</evidence>
<organism evidence="7 8">
    <name type="scientific">Homarus americanus</name>
    <name type="common">American lobster</name>
    <dbReference type="NCBI Taxonomy" id="6706"/>
    <lineage>
        <taxon>Eukaryota</taxon>
        <taxon>Metazoa</taxon>
        <taxon>Ecdysozoa</taxon>
        <taxon>Arthropoda</taxon>
        <taxon>Crustacea</taxon>
        <taxon>Multicrustacea</taxon>
        <taxon>Malacostraca</taxon>
        <taxon>Eumalacostraca</taxon>
        <taxon>Eucarida</taxon>
        <taxon>Decapoda</taxon>
        <taxon>Pleocyemata</taxon>
        <taxon>Astacidea</taxon>
        <taxon>Nephropoidea</taxon>
        <taxon>Nephropidae</taxon>
        <taxon>Homarus</taxon>
    </lineage>
</organism>
<dbReference type="Proteomes" id="UP000747542">
    <property type="component" value="Unassembled WGS sequence"/>
</dbReference>
<dbReference type="GO" id="GO:0010468">
    <property type="term" value="P:regulation of gene expression"/>
    <property type="evidence" value="ECO:0007669"/>
    <property type="project" value="TreeGrafter"/>
</dbReference>
<feature type="non-terminal residue" evidence="7">
    <location>
        <position position="1"/>
    </location>
</feature>
<dbReference type="EMBL" id="JAHLQT010006356">
    <property type="protein sequence ID" value="KAG7175073.1"/>
    <property type="molecule type" value="Genomic_DNA"/>
</dbReference>
<dbReference type="GO" id="GO:0003677">
    <property type="term" value="F:DNA binding"/>
    <property type="evidence" value="ECO:0007669"/>
    <property type="project" value="UniProtKB-UniRule"/>
</dbReference>
<feature type="compositionally biased region" description="Low complexity" evidence="5">
    <location>
        <begin position="182"/>
        <end position="199"/>
    </location>
</feature>
<dbReference type="CDD" id="cd21980">
    <property type="entry name" value="HMG-box_HMG20"/>
    <property type="match status" value="1"/>
</dbReference>
<dbReference type="SUPFAM" id="SSF57667">
    <property type="entry name" value="beta-beta-alpha zinc fingers"/>
    <property type="match status" value="1"/>
</dbReference>
<dbReference type="Gene3D" id="1.10.30.10">
    <property type="entry name" value="High mobility group box domain"/>
    <property type="match status" value="1"/>
</dbReference>
<evidence type="ECO:0000313" key="8">
    <source>
        <dbReference type="Proteomes" id="UP000747542"/>
    </source>
</evidence>
<evidence type="ECO:0000313" key="7">
    <source>
        <dbReference type="EMBL" id="KAG7175073.1"/>
    </source>
</evidence>
<protein>
    <submittedName>
        <fullName evidence="7">High mobility group protein 20A-like 1</fullName>
    </submittedName>
</protein>
<evidence type="ECO:0000256" key="2">
    <source>
        <dbReference type="ARBA" id="ARBA00023242"/>
    </source>
</evidence>
<dbReference type="InterPro" id="IPR036236">
    <property type="entry name" value="Znf_C2H2_sf"/>
</dbReference>
<dbReference type="PANTHER" id="PTHR46040:SF3">
    <property type="entry name" value="HIGH MOBILITY GROUP PROTEIN 2"/>
    <property type="match status" value="1"/>
</dbReference>
<dbReference type="AlphaFoldDB" id="A0A8J5N921"/>
<dbReference type="Pfam" id="PF00505">
    <property type="entry name" value="HMG_box"/>
    <property type="match status" value="1"/>
</dbReference>
<keyword evidence="4" id="KW-0175">Coiled coil</keyword>
<evidence type="ECO:0000256" key="5">
    <source>
        <dbReference type="SAM" id="MobiDB-lite"/>
    </source>
</evidence>
<sequence>MEGVEGTPLVLDALEESKTLLVYCGSGEEEDVSPTEAQQRLQLSATFDLKPPITQENQEEALWLVGNTIQLGLHDGNNGSDQTVVLEGSEVVGDGTILEGETLLLLNDDVRLLPITQDVSTTDEVLLKVNTTSKQIRGRTAWPKKYQPKMPNRTSHYSEESPKLSKLNLPIQTVPKTYSRASATTTPSSPSLSVSSSSSLPLTLEARQLSSVAESNTVLKHTSKCTGSSLSLPIKTEEITIKVEEIENVPSLPTHQEKGSRPSGVKFKLAACSKSSLDEDELSEEPFLGPSMRWPTQPKSYRTTESRHRWRDEWCGVKRRGGWPKGRKRKPELPGAKPPKAPLTAYVLFLNERRKYYKETRPELSFGAVTKLLGAEWSAMTAEQKAAFVTRSEQDKRRYRNELQAYRQSHDYQLLLRKKRIKNVIRRGGTTTEESSDFTDEIDDDDSEELYCRICDQLFTSLHNKREHLYGKQHLQAITGEYQRERLAEEERQMAAAVVSGRGGDCLNCGSFVSSQMQCSRAGLSLLPPGVCPTCCSGGPVLPHAKQSPRPHDEEDDHDGDEEDEEEEEEEEEDDQDADEEGEVTEEEGVTSGMSSMADALEGVMAKMLEREQEIKALKQSSEDARGHNLQLATTLLQLREQEQQLDRDHESLQKENDQLKSEADSLWMLPALFGVTPLEMVNITLRHDQQQEATVALLDDT</sequence>
<dbReference type="InterPro" id="IPR036910">
    <property type="entry name" value="HMG_box_dom_sf"/>
</dbReference>
<feature type="region of interest" description="Disordered" evidence="5">
    <location>
        <begin position="178"/>
        <end position="199"/>
    </location>
</feature>
<proteinExistence type="predicted"/>
<name>A0A8J5N921_HOMAM</name>
<dbReference type="SMART" id="SM00398">
    <property type="entry name" value="HMG"/>
    <property type="match status" value="1"/>
</dbReference>
<feature type="domain" description="HMG box" evidence="6">
    <location>
        <begin position="339"/>
        <end position="407"/>
    </location>
</feature>
<gene>
    <name evidence="7" type="primary">Hmg20A-L 1</name>
    <name evidence="7" type="ORF">Hamer_G015293</name>
</gene>
<dbReference type="GO" id="GO:0005634">
    <property type="term" value="C:nucleus"/>
    <property type="evidence" value="ECO:0007669"/>
    <property type="project" value="UniProtKB-UniRule"/>
</dbReference>
<dbReference type="PROSITE" id="PS50118">
    <property type="entry name" value="HMG_BOX_2"/>
    <property type="match status" value="1"/>
</dbReference>
<feature type="DNA-binding region" description="HMG box" evidence="3">
    <location>
        <begin position="339"/>
        <end position="407"/>
    </location>
</feature>
<evidence type="ECO:0000259" key="6">
    <source>
        <dbReference type="PROSITE" id="PS50118"/>
    </source>
</evidence>
<feature type="region of interest" description="Disordered" evidence="5">
    <location>
        <begin position="144"/>
        <end position="164"/>
    </location>
</feature>
<dbReference type="InterPro" id="IPR051965">
    <property type="entry name" value="ChromReg_NeuronalGeneExpr"/>
</dbReference>
<keyword evidence="8" id="KW-1185">Reference proteome</keyword>
<dbReference type="Gene3D" id="3.30.160.60">
    <property type="entry name" value="Classic Zinc Finger"/>
    <property type="match status" value="1"/>
</dbReference>
<comment type="caution">
    <text evidence="7">The sequence shown here is derived from an EMBL/GenBank/DDBJ whole genome shotgun (WGS) entry which is preliminary data.</text>
</comment>
<dbReference type="SUPFAM" id="SSF47095">
    <property type="entry name" value="HMG-box"/>
    <property type="match status" value="1"/>
</dbReference>
<reference evidence="7" key="1">
    <citation type="journal article" date="2021" name="Sci. Adv.">
        <title>The American lobster genome reveals insights on longevity, neural, and immune adaptations.</title>
        <authorList>
            <person name="Polinski J.M."/>
            <person name="Zimin A.V."/>
            <person name="Clark K.F."/>
            <person name="Kohn A.B."/>
            <person name="Sadowski N."/>
            <person name="Timp W."/>
            <person name="Ptitsyn A."/>
            <person name="Khanna P."/>
            <person name="Romanova D.Y."/>
            <person name="Williams P."/>
            <person name="Greenwood S.J."/>
            <person name="Moroz L.L."/>
            <person name="Walt D.R."/>
            <person name="Bodnar A.G."/>
        </authorList>
    </citation>
    <scope>NUCLEOTIDE SEQUENCE</scope>
    <source>
        <strain evidence="7">GMGI-L3</strain>
    </source>
</reference>